<evidence type="ECO:0000256" key="4">
    <source>
        <dbReference type="ARBA" id="ARBA00022553"/>
    </source>
</evidence>
<dbReference type="eggNOG" id="KOG0725">
    <property type="taxonomic scope" value="Eukaryota"/>
</dbReference>
<evidence type="ECO:0000256" key="10">
    <source>
        <dbReference type="ARBA" id="ARBA00023160"/>
    </source>
</evidence>
<evidence type="ECO:0000256" key="12">
    <source>
        <dbReference type="ARBA" id="ARBA00038622"/>
    </source>
</evidence>
<dbReference type="OrthoDB" id="1393670at2759"/>
<evidence type="ECO:0000256" key="17">
    <source>
        <dbReference type="ARBA" id="ARBA00049108"/>
    </source>
</evidence>
<dbReference type="FunFam" id="3.40.50.720:FF:000084">
    <property type="entry name" value="Short-chain dehydrogenase reductase"/>
    <property type="match status" value="1"/>
</dbReference>
<dbReference type="PANTHER" id="PTHR24317">
    <property type="entry name" value="PEROXISOMAL TRANS-2-ENOYL-COA REDUCTASE"/>
    <property type="match status" value="1"/>
</dbReference>
<evidence type="ECO:0000256" key="15">
    <source>
        <dbReference type="ARBA" id="ARBA00047570"/>
    </source>
</evidence>
<keyword evidence="10" id="KW-0275">Fatty acid biosynthesis</keyword>
<reference evidence="22" key="2">
    <citation type="submission" date="2008-08" db="EMBL/GenBank/DDBJ databases">
        <authorList>
            <consortium name="Diatom Consortium"/>
            <person name="Grigoriev I."/>
            <person name="Grimwood J."/>
            <person name="Kuo A."/>
            <person name="Otillar R.P."/>
            <person name="Salamov A."/>
            <person name="Detter J.C."/>
            <person name="Lindquist E."/>
            <person name="Shapiro H."/>
            <person name="Lucas S."/>
            <person name="Glavina del Rio T."/>
            <person name="Pitluck S."/>
            <person name="Rokhsar D."/>
            <person name="Bowler C."/>
        </authorList>
    </citation>
    <scope>GENOME REANNOTATION</scope>
    <source>
        <strain evidence="22">CCAP 1055/1</strain>
    </source>
</reference>
<dbReference type="PANTHER" id="PTHR24317:SF7">
    <property type="entry name" value="PEROXISOMAL TRANS-2-ENOYL-COA REDUCTASE"/>
    <property type="match status" value="1"/>
</dbReference>
<evidence type="ECO:0000313" key="21">
    <source>
        <dbReference type="EMBL" id="EEC47378.1"/>
    </source>
</evidence>
<evidence type="ECO:0000256" key="3">
    <source>
        <dbReference type="ARBA" id="ARBA00022516"/>
    </source>
</evidence>
<comment type="catalytic activity">
    <reaction evidence="17">
        <text>(2E)-hexenoyl-CoA + NADPH + H(+) = hexanoyl-CoA + NADP(+)</text>
        <dbReference type="Rhea" id="RHEA:44956"/>
        <dbReference type="ChEBI" id="CHEBI:15378"/>
        <dbReference type="ChEBI" id="CHEBI:57783"/>
        <dbReference type="ChEBI" id="CHEBI:58349"/>
        <dbReference type="ChEBI" id="CHEBI:62077"/>
        <dbReference type="ChEBI" id="CHEBI:62620"/>
    </reaction>
    <physiologicalReaction direction="left-to-right" evidence="17">
        <dbReference type="Rhea" id="RHEA:44957"/>
    </physiologicalReaction>
</comment>
<keyword evidence="8" id="KW-0443">Lipid metabolism</keyword>
<dbReference type="InParanoid" id="B7G2W7"/>
<evidence type="ECO:0000256" key="16">
    <source>
        <dbReference type="ARBA" id="ARBA00048686"/>
    </source>
</evidence>
<evidence type="ECO:0000256" key="7">
    <source>
        <dbReference type="ARBA" id="ARBA00023002"/>
    </source>
</evidence>
<dbReference type="PaxDb" id="2850-Phatr37372"/>
<reference evidence="21 22" key="1">
    <citation type="journal article" date="2008" name="Nature">
        <title>The Phaeodactylum genome reveals the evolutionary history of diatom genomes.</title>
        <authorList>
            <person name="Bowler C."/>
            <person name="Allen A.E."/>
            <person name="Badger J.H."/>
            <person name="Grimwood J."/>
            <person name="Jabbari K."/>
            <person name="Kuo A."/>
            <person name="Maheswari U."/>
            <person name="Martens C."/>
            <person name="Maumus F."/>
            <person name="Otillar R.P."/>
            <person name="Rayko E."/>
            <person name="Salamov A."/>
            <person name="Vandepoele K."/>
            <person name="Beszteri B."/>
            <person name="Gruber A."/>
            <person name="Heijde M."/>
            <person name="Katinka M."/>
            <person name="Mock T."/>
            <person name="Valentin K."/>
            <person name="Verret F."/>
            <person name="Berges J.A."/>
            <person name="Brownlee C."/>
            <person name="Cadoret J.P."/>
            <person name="Chiovitti A."/>
            <person name="Choi C.J."/>
            <person name="Coesel S."/>
            <person name="De Martino A."/>
            <person name="Detter J.C."/>
            <person name="Durkin C."/>
            <person name="Falciatore A."/>
            <person name="Fournet J."/>
            <person name="Haruta M."/>
            <person name="Huysman M.J."/>
            <person name="Jenkins B.D."/>
            <person name="Jiroutova K."/>
            <person name="Jorgensen R.E."/>
            <person name="Joubert Y."/>
            <person name="Kaplan A."/>
            <person name="Kroger N."/>
            <person name="Kroth P.G."/>
            <person name="La Roche J."/>
            <person name="Lindquist E."/>
            <person name="Lommer M."/>
            <person name="Martin-Jezequel V."/>
            <person name="Lopez P.J."/>
            <person name="Lucas S."/>
            <person name="Mangogna M."/>
            <person name="McGinnis K."/>
            <person name="Medlin L.K."/>
            <person name="Montsant A."/>
            <person name="Oudot-Le Secq M.P."/>
            <person name="Napoli C."/>
            <person name="Obornik M."/>
            <person name="Parker M.S."/>
            <person name="Petit J.L."/>
            <person name="Porcel B.M."/>
            <person name="Poulsen N."/>
            <person name="Robison M."/>
            <person name="Rychlewski L."/>
            <person name="Rynearson T.A."/>
            <person name="Schmutz J."/>
            <person name="Shapiro H."/>
            <person name="Siaut M."/>
            <person name="Stanley M."/>
            <person name="Sussman M.R."/>
            <person name="Taylor A.R."/>
            <person name="Vardi A."/>
            <person name="von Dassow P."/>
            <person name="Vyverman W."/>
            <person name="Willis A."/>
            <person name="Wyrwicz L.S."/>
            <person name="Rokhsar D.S."/>
            <person name="Weissenbach J."/>
            <person name="Armbrust E.V."/>
            <person name="Green B.R."/>
            <person name="Van de Peer Y."/>
            <person name="Grigoriev I.V."/>
        </authorList>
    </citation>
    <scope>NUCLEOTIDE SEQUENCE [LARGE SCALE GENOMIC DNA]</scope>
    <source>
        <strain evidence="21 22">CCAP 1055/1</strain>
    </source>
</reference>
<dbReference type="KEGG" id="pti:PHATRDRAFT_37372"/>
<dbReference type="Gene3D" id="3.40.50.720">
    <property type="entry name" value="NAD(P)-binding Rossmann-like Domain"/>
    <property type="match status" value="1"/>
</dbReference>
<dbReference type="InterPro" id="IPR036291">
    <property type="entry name" value="NAD(P)-bd_dom_sf"/>
</dbReference>
<comment type="catalytic activity">
    <reaction evidence="20">
        <text>(2E)-octenoyl-CoA + NADPH + H(+) = octanoyl-CoA + NADP(+)</text>
        <dbReference type="Rhea" id="RHEA:44952"/>
        <dbReference type="ChEBI" id="CHEBI:15378"/>
        <dbReference type="ChEBI" id="CHEBI:57386"/>
        <dbReference type="ChEBI" id="CHEBI:57783"/>
        <dbReference type="ChEBI" id="CHEBI:58349"/>
        <dbReference type="ChEBI" id="CHEBI:62242"/>
    </reaction>
    <physiologicalReaction direction="left-to-right" evidence="20">
        <dbReference type="Rhea" id="RHEA:44953"/>
    </physiologicalReaction>
</comment>
<protein>
    <recommendedName>
        <fullName evidence="14">Peroxisomal trans-2-enoyl-CoA reductase</fullName>
        <ecNumber evidence="13">1.3.1.38</ecNumber>
    </recommendedName>
</protein>
<gene>
    <name evidence="21" type="ORF">PHATRDRAFT_37372</name>
</gene>
<comment type="catalytic activity">
    <reaction evidence="15">
        <text>(2E)-dodecenoyl-CoA + NADPH + H(+) = dodecanoyl-CoA + NADP(+)</text>
        <dbReference type="Rhea" id="RHEA:44964"/>
        <dbReference type="ChEBI" id="CHEBI:15378"/>
        <dbReference type="ChEBI" id="CHEBI:57330"/>
        <dbReference type="ChEBI" id="CHEBI:57375"/>
        <dbReference type="ChEBI" id="CHEBI:57783"/>
        <dbReference type="ChEBI" id="CHEBI:58349"/>
    </reaction>
    <physiologicalReaction direction="left-to-right" evidence="15">
        <dbReference type="Rhea" id="RHEA:44965"/>
    </physiologicalReaction>
</comment>
<dbReference type="PRINTS" id="PR00081">
    <property type="entry name" value="GDHRDH"/>
</dbReference>
<keyword evidence="5" id="KW-0276">Fatty acid metabolism</keyword>
<keyword evidence="6" id="KW-0521">NADP</keyword>
<evidence type="ECO:0000313" key="22">
    <source>
        <dbReference type="Proteomes" id="UP000000759"/>
    </source>
</evidence>
<evidence type="ECO:0000256" key="20">
    <source>
        <dbReference type="ARBA" id="ARBA00049559"/>
    </source>
</evidence>
<dbReference type="Pfam" id="PF13561">
    <property type="entry name" value="adh_short_C2"/>
    <property type="match status" value="1"/>
</dbReference>
<organism evidence="21 22">
    <name type="scientific">Phaeodactylum tricornutum (strain CCAP 1055/1)</name>
    <dbReference type="NCBI Taxonomy" id="556484"/>
    <lineage>
        <taxon>Eukaryota</taxon>
        <taxon>Sar</taxon>
        <taxon>Stramenopiles</taxon>
        <taxon>Ochrophyta</taxon>
        <taxon>Bacillariophyta</taxon>
        <taxon>Bacillariophyceae</taxon>
        <taxon>Bacillariophycidae</taxon>
        <taxon>Naviculales</taxon>
        <taxon>Phaeodactylaceae</taxon>
        <taxon>Phaeodactylum</taxon>
    </lineage>
</organism>
<dbReference type="HOGENOM" id="CLU_010194_1_2_1"/>
<comment type="subcellular location">
    <subcellularLocation>
        <location evidence="1">Peroxisome</location>
    </subcellularLocation>
</comment>
<keyword evidence="22" id="KW-1185">Reference proteome</keyword>
<comment type="catalytic activity">
    <reaction evidence="18">
        <text>a (2E)-enoyl-CoA + NADPH + H(+) = a 2,3-saturated acyl-CoA + NADP(+)</text>
        <dbReference type="Rhea" id="RHEA:33763"/>
        <dbReference type="ChEBI" id="CHEBI:15378"/>
        <dbReference type="ChEBI" id="CHEBI:57783"/>
        <dbReference type="ChEBI" id="CHEBI:58349"/>
        <dbReference type="ChEBI" id="CHEBI:58856"/>
        <dbReference type="ChEBI" id="CHEBI:65111"/>
        <dbReference type="EC" id="1.3.1.38"/>
    </reaction>
    <physiologicalReaction direction="left-to-right" evidence="18">
        <dbReference type="Rhea" id="RHEA:33764"/>
    </physiologicalReaction>
</comment>
<dbReference type="EMBL" id="CM000614">
    <property type="protein sequence ID" value="EEC47378.1"/>
    <property type="molecule type" value="Genomic_DNA"/>
</dbReference>
<comment type="catalytic activity">
    <reaction evidence="19">
        <text>(2E)-decenoyl-CoA + NADPH + H(+) = decanoyl-CoA + NADP(+)</text>
        <dbReference type="Rhea" id="RHEA:44960"/>
        <dbReference type="ChEBI" id="CHEBI:15378"/>
        <dbReference type="ChEBI" id="CHEBI:57783"/>
        <dbReference type="ChEBI" id="CHEBI:58349"/>
        <dbReference type="ChEBI" id="CHEBI:61406"/>
        <dbReference type="ChEBI" id="CHEBI:61430"/>
    </reaction>
    <physiologicalReaction direction="left-to-right" evidence="19">
        <dbReference type="Rhea" id="RHEA:44961"/>
    </physiologicalReaction>
</comment>
<comment type="function">
    <text evidence="11">Participates in chain elongation of fatty acids. Catalyzes the reduction of trans-2-enoyl-CoAs of varying chain lengths from 6:1 to 16:1, having maximum activity with 10:1 CoA. Has no 2,4-dienoyl-CoA reductase activity.</text>
</comment>
<name>B7G2W7_PHATC</name>
<dbReference type="Proteomes" id="UP000000759">
    <property type="component" value="Chromosome 12"/>
</dbReference>
<evidence type="ECO:0000256" key="11">
    <source>
        <dbReference type="ARBA" id="ARBA00037124"/>
    </source>
</evidence>
<evidence type="ECO:0000256" key="8">
    <source>
        <dbReference type="ARBA" id="ARBA00023098"/>
    </source>
</evidence>
<dbReference type="GO" id="GO:0005777">
    <property type="term" value="C:peroxisome"/>
    <property type="evidence" value="ECO:0007669"/>
    <property type="project" value="UniProtKB-SubCell"/>
</dbReference>
<keyword evidence="3" id="KW-0444">Lipid biosynthesis</keyword>
<comment type="subunit">
    <text evidence="12">Interacts with PEX5, probably required to target it into peroxisomes.</text>
</comment>
<evidence type="ECO:0000256" key="13">
    <source>
        <dbReference type="ARBA" id="ARBA00038849"/>
    </source>
</evidence>
<evidence type="ECO:0000256" key="2">
    <source>
        <dbReference type="ARBA" id="ARBA00005189"/>
    </source>
</evidence>
<evidence type="ECO:0000256" key="19">
    <source>
        <dbReference type="ARBA" id="ARBA00049386"/>
    </source>
</evidence>
<keyword evidence="4" id="KW-0597">Phosphoprotein</keyword>
<comment type="catalytic activity">
    <reaction evidence="16">
        <text>(2E)-tetradecenoyl-CoA + NADPH + H(+) = tetradecanoyl-CoA + NADP(+)</text>
        <dbReference type="Rhea" id="RHEA:44968"/>
        <dbReference type="ChEBI" id="CHEBI:15378"/>
        <dbReference type="ChEBI" id="CHEBI:57385"/>
        <dbReference type="ChEBI" id="CHEBI:57783"/>
        <dbReference type="ChEBI" id="CHEBI:58349"/>
        <dbReference type="ChEBI" id="CHEBI:61405"/>
    </reaction>
    <physiologicalReaction direction="left-to-right" evidence="16">
        <dbReference type="Rhea" id="RHEA:44969"/>
    </physiologicalReaction>
</comment>
<sequence length="289" mass="30945">MSTPWKSCFRDGLLEGKVALVTGGGTGIGLSIATELASLGAIVVIASRNRQTCQEAADRMNATQVSGKIVAGPSTSIRKEDEVRNLIAWVLESFDALHLLVNNAGGQFISAAEDISKGGFSAVVETNLTGTFLVCREAFTQYMDKHGGAIVNITLGNRNGMPMMSHSGASRAGVENLTATLSTEWMESNVRVNCVRPGIIWTESGFENYGPAGEMFVERLLPAMPARRFGSPEEVSSAVVWLLSEGASYVTGTVLNVDGASAYTLLPLRDIEDKEHLPFYGTLPRKARL</sequence>
<dbReference type="GO" id="GO:0019166">
    <property type="term" value="F:trans-2-enoyl-CoA reductase (NADPH) activity"/>
    <property type="evidence" value="ECO:0007669"/>
    <property type="project" value="UniProtKB-EC"/>
</dbReference>
<dbReference type="EC" id="1.3.1.38" evidence="13"/>
<dbReference type="STRING" id="556484.B7G2W7"/>
<dbReference type="GeneID" id="7202202"/>
<dbReference type="InterPro" id="IPR002347">
    <property type="entry name" value="SDR_fam"/>
</dbReference>
<keyword evidence="7" id="KW-0560">Oxidoreductase</keyword>
<evidence type="ECO:0000256" key="18">
    <source>
        <dbReference type="ARBA" id="ARBA00049251"/>
    </source>
</evidence>
<accession>B7G2W7</accession>
<evidence type="ECO:0000256" key="6">
    <source>
        <dbReference type="ARBA" id="ARBA00022857"/>
    </source>
</evidence>
<evidence type="ECO:0000256" key="5">
    <source>
        <dbReference type="ARBA" id="ARBA00022832"/>
    </source>
</evidence>
<evidence type="ECO:0000256" key="1">
    <source>
        <dbReference type="ARBA" id="ARBA00004275"/>
    </source>
</evidence>
<evidence type="ECO:0000256" key="14">
    <source>
        <dbReference type="ARBA" id="ARBA00041063"/>
    </source>
</evidence>
<keyword evidence="9" id="KW-0576">Peroxisome</keyword>
<dbReference type="RefSeq" id="XP_002181455.1">
    <property type="nucleotide sequence ID" value="XM_002181419.1"/>
</dbReference>
<comment type="pathway">
    <text evidence="2">Lipid metabolism.</text>
</comment>
<dbReference type="SUPFAM" id="SSF51735">
    <property type="entry name" value="NAD(P)-binding Rossmann-fold domains"/>
    <property type="match status" value="1"/>
</dbReference>
<dbReference type="AlphaFoldDB" id="B7G2W7"/>
<dbReference type="OMA" id="TETAACE"/>
<dbReference type="InterPro" id="IPR052388">
    <property type="entry name" value="Peroxisomal_t2-enoyl-CoA_red"/>
</dbReference>
<dbReference type="GO" id="GO:0033306">
    <property type="term" value="P:phytol metabolic process"/>
    <property type="evidence" value="ECO:0007669"/>
    <property type="project" value="TreeGrafter"/>
</dbReference>
<dbReference type="GO" id="GO:0006633">
    <property type="term" value="P:fatty acid biosynthetic process"/>
    <property type="evidence" value="ECO:0007669"/>
    <property type="project" value="UniProtKB-KW"/>
</dbReference>
<proteinExistence type="predicted"/>
<evidence type="ECO:0000256" key="9">
    <source>
        <dbReference type="ARBA" id="ARBA00023140"/>
    </source>
</evidence>